<protein>
    <recommendedName>
        <fullName evidence="13">ATP synthase complex subunit 8</fullName>
    </recommendedName>
</protein>
<evidence type="ECO:0000256" key="7">
    <source>
        <dbReference type="ARBA" id="ARBA00022989"/>
    </source>
</evidence>
<evidence type="ECO:0000256" key="8">
    <source>
        <dbReference type="ARBA" id="ARBA00022990"/>
    </source>
</evidence>
<comment type="similarity">
    <text evidence="2 13">Belongs to the ATPase protein 8 family.</text>
</comment>
<dbReference type="Pfam" id="PF00895">
    <property type="entry name" value="ATP-synt_8"/>
    <property type="match status" value="1"/>
</dbReference>
<dbReference type="GeneID" id="3802104"/>
<keyword evidence="8" id="KW-0007">Acetylation</keyword>
<dbReference type="RefSeq" id="YP_423992.1">
    <property type="nucleotide sequence ID" value="NC_007632.1"/>
</dbReference>
<dbReference type="PANTHER" id="PTHR13722:SF0">
    <property type="entry name" value="ATP SYNTHASE PROTEIN 8"/>
    <property type="match status" value="1"/>
</dbReference>
<reference evidence="15" key="1">
    <citation type="journal article" date="2006" name="Syst. Biol.">
        <title>Combined mitochondrial and nuclear DNA sequences resolve the interrelations of the major Australasian marsupial radiations.</title>
        <authorList>
            <person name="Phillips M.J."/>
            <person name="McLenachan P.A."/>
            <person name="Down C."/>
            <person name="Gibb G.C."/>
            <person name="Penny D."/>
        </authorList>
    </citation>
    <scope>NUCLEOTIDE SEQUENCE</scope>
</reference>
<dbReference type="EMBL" id="AY795975">
    <property type="protein sequence ID" value="AAV50086.1"/>
    <property type="molecule type" value="Genomic_DNA"/>
</dbReference>
<evidence type="ECO:0000256" key="5">
    <source>
        <dbReference type="ARBA" id="ARBA00022692"/>
    </source>
</evidence>
<dbReference type="InterPro" id="IPR039017">
    <property type="entry name" value="ATP8_mammal"/>
</dbReference>
<evidence type="ECO:0000256" key="14">
    <source>
        <dbReference type="SAM" id="Phobius"/>
    </source>
</evidence>
<evidence type="ECO:0000256" key="10">
    <source>
        <dbReference type="ARBA" id="ARBA00023128"/>
    </source>
</evidence>
<proteinExistence type="inferred from homology"/>
<geneLocation type="mitochondrion" evidence="15"/>
<feature type="transmembrane region" description="Helical" evidence="14">
    <location>
        <begin position="6"/>
        <end position="26"/>
    </location>
</feature>
<dbReference type="GO" id="GO:0031966">
    <property type="term" value="C:mitochondrial membrane"/>
    <property type="evidence" value="ECO:0007669"/>
    <property type="project" value="UniProtKB-SubCell"/>
</dbReference>
<evidence type="ECO:0000256" key="6">
    <source>
        <dbReference type="ARBA" id="ARBA00022781"/>
    </source>
</evidence>
<gene>
    <name evidence="15" type="primary">ATP8</name>
</gene>
<dbReference type="AlphaFoldDB" id="Q32UR2"/>
<evidence type="ECO:0000313" key="15">
    <source>
        <dbReference type="EMBL" id="AAV50086.1"/>
    </source>
</evidence>
<sequence length="70" mass="8317">MPQLDTSTWLLVIFLMIMALFCVYQLKMLNQKMISIIPTTNNMILTTKTQLPWEKKWTKIYLPHSSPLQF</sequence>
<evidence type="ECO:0000256" key="9">
    <source>
        <dbReference type="ARBA" id="ARBA00023065"/>
    </source>
</evidence>
<evidence type="ECO:0000256" key="4">
    <source>
        <dbReference type="ARBA" id="ARBA00022547"/>
    </source>
</evidence>
<organism evidence="15">
    <name type="scientific">Echymipera rufescens australis</name>
    <dbReference type="NCBI Taxonomy" id="164528"/>
    <lineage>
        <taxon>Eukaryota</taxon>
        <taxon>Metazoa</taxon>
        <taxon>Chordata</taxon>
        <taxon>Craniata</taxon>
        <taxon>Vertebrata</taxon>
        <taxon>Euteleostomi</taxon>
        <taxon>Mammalia</taxon>
        <taxon>Metatheria</taxon>
        <taxon>Peramelemorphia</taxon>
        <taxon>Peroryctidae</taxon>
        <taxon>Echymipera</taxon>
    </lineage>
</organism>
<comment type="subcellular location">
    <subcellularLocation>
        <location evidence="1 13">Mitochondrion membrane</location>
        <topology evidence="1 13">Single-pass membrane protein</topology>
    </subcellularLocation>
</comment>
<keyword evidence="12" id="KW-0066">ATP synthesis</keyword>
<dbReference type="GO" id="GO:0015078">
    <property type="term" value="F:proton transmembrane transporter activity"/>
    <property type="evidence" value="ECO:0007669"/>
    <property type="project" value="InterPro"/>
</dbReference>
<dbReference type="GO" id="GO:0045259">
    <property type="term" value="C:proton-transporting ATP synthase complex"/>
    <property type="evidence" value="ECO:0007669"/>
    <property type="project" value="UniProtKB-KW"/>
</dbReference>
<dbReference type="PANTHER" id="PTHR13722">
    <property type="entry name" value="ATP SYNTHASE PROTEIN 8"/>
    <property type="match status" value="1"/>
</dbReference>
<keyword evidence="3 13" id="KW-0813">Transport</keyword>
<evidence type="ECO:0000256" key="1">
    <source>
        <dbReference type="ARBA" id="ARBA00004304"/>
    </source>
</evidence>
<accession>Q32UR2</accession>
<keyword evidence="5 13" id="KW-0812">Transmembrane</keyword>
<keyword evidence="11 14" id="KW-0472">Membrane</keyword>
<evidence type="ECO:0000256" key="11">
    <source>
        <dbReference type="ARBA" id="ARBA00023136"/>
    </source>
</evidence>
<keyword evidence="7 14" id="KW-1133">Transmembrane helix</keyword>
<evidence type="ECO:0000256" key="13">
    <source>
        <dbReference type="RuleBase" id="RU003661"/>
    </source>
</evidence>
<keyword evidence="6 13" id="KW-0375">Hydrogen ion transport</keyword>
<dbReference type="CTD" id="4509"/>
<name>Q32UR2_ECHRU</name>
<keyword evidence="9 13" id="KW-0406">Ion transport</keyword>
<evidence type="ECO:0000256" key="2">
    <source>
        <dbReference type="ARBA" id="ARBA00008892"/>
    </source>
</evidence>
<dbReference type="GO" id="GO:0015986">
    <property type="term" value="P:proton motive force-driven ATP synthesis"/>
    <property type="evidence" value="ECO:0007669"/>
    <property type="project" value="InterPro"/>
</dbReference>
<keyword evidence="4 13" id="KW-0138">CF(0)</keyword>
<evidence type="ECO:0000256" key="12">
    <source>
        <dbReference type="ARBA" id="ARBA00023310"/>
    </source>
</evidence>
<keyword evidence="10 13" id="KW-0496">Mitochondrion</keyword>
<dbReference type="InterPro" id="IPR001421">
    <property type="entry name" value="ATP8_metazoa"/>
</dbReference>
<evidence type="ECO:0000256" key="3">
    <source>
        <dbReference type="ARBA" id="ARBA00022448"/>
    </source>
</evidence>